<feature type="region of interest" description="Disordered" evidence="1">
    <location>
        <begin position="86"/>
        <end position="144"/>
    </location>
</feature>
<feature type="compositionally biased region" description="Low complexity" evidence="1">
    <location>
        <begin position="201"/>
        <end position="213"/>
    </location>
</feature>
<name>A0ABW1NVB3_9ACTN</name>
<comment type="caution">
    <text evidence="3">The sequence shown here is derived from an EMBL/GenBank/DDBJ whole genome shotgun (WGS) entry which is preliminary data.</text>
</comment>
<feature type="transmembrane region" description="Helical" evidence="2">
    <location>
        <begin position="29"/>
        <end position="48"/>
    </location>
</feature>
<feature type="region of interest" description="Disordered" evidence="1">
    <location>
        <begin position="185"/>
        <end position="225"/>
    </location>
</feature>
<accession>A0ABW1NVB3</accession>
<dbReference type="EMBL" id="JBHSRF010000121">
    <property type="protein sequence ID" value="MFC6087211.1"/>
    <property type="molecule type" value="Genomic_DNA"/>
</dbReference>
<dbReference type="Proteomes" id="UP001596137">
    <property type="component" value="Unassembled WGS sequence"/>
</dbReference>
<gene>
    <name evidence="3" type="ORF">ACFP1K_39015</name>
</gene>
<keyword evidence="4" id="KW-1185">Reference proteome</keyword>
<reference evidence="4" key="1">
    <citation type="journal article" date="2019" name="Int. J. Syst. Evol. Microbiol.">
        <title>The Global Catalogue of Microorganisms (GCM) 10K type strain sequencing project: providing services to taxonomists for standard genome sequencing and annotation.</title>
        <authorList>
            <consortium name="The Broad Institute Genomics Platform"/>
            <consortium name="The Broad Institute Genome Sequencing Center for Infectious Disease"/>
            <person name="Wu L."/>
            <person name="Ma J."/>
        </authorList>
    </citation>
    <scope>NUCLEOTIDE SEQUENCE [LARGE SCALE GENOMIC DNA]</scope>
    <source>
        <strain evidence="4">JCM 30346</strain>
    </source>
</reference>
<evidence type="ECO:0000256" key="2">
    <source>
        <dbReference type="SAM" id="Phobius"/>
    </source>
</evidence>
<feature type="compositionally biased region" description="Polar residues" evidence="1">
    <location>
        <begin position="214"/>
        <end position="225"/>
    </location>
</feature>
<evidence type="ECO:0000313" key="3">
    <source>
        <dbReference type="EMBL" id="MFC6087211.1"/>
    </source>
</evidence>
<evidence type="ECO:0000313" key="4">
    <source>
        <dbReference type="Proteomes" id="UP001596137"/>
    </source>
</evidence>
<evidence type="ECO:0008006" key="5">
    <source>
        <dbReference type="Google" id="ProtNLM"/>
    </source>
</evidence>
<feature type="non-terminal residue" evidence="3">
    <location>
        <position position="225"/>
    </location>
</feature>
<keyword evidence="2" id="KW-0472">Membrane</keyword>
<sequence>MIYLSAILVVLAFGLLVAGVVTGTAVLVMWSIVVSVLSAVFLMIGALLRRHELFPSGGTTAAPAPPMPPVGAGVAGGAMGRPGAMAAAAAPARGPSPTLARPVSSPAAAHPASARPTAAQGPPRGSSAPGAPRMPVGSRPSPDTIVLVIPGRRRFHLPGCRQLAGRDHEELTYEEAREEGFSACTTCLPTTTPSDPPPRTPGTSPTQGTSHPTQGTSHLTPGTSH</sequence>
<organism evidence="3 4">
    <name type="scientific">Sphaerisporangium aureirubrum</name>
    <dbReference type="NCBI Taxonomy" id="1544736"/>
    <lineage>
        <taxon>Bacteria</taxon>
        <taxon>Bacillati</taxon>
        <taxon>Actinomycetota</taxon>
        <taxon>Actinomycetes</taxon>
        <taxon>Streptosporangiales</taxon>
        <taxon>Streptosporangiaceae</taxon>
        <taxon>Sphaerisporangium</taxon>
    </lineage>
</organism>
<keyword evidence="2" id="KW-1133">Transmembrane helix</keyword>
<protein>
    <recommendedName>
        <fullName evidence="5">Ada DNA repair metal-binding domain-containing protein</fullName>
    </recommendedName>
</protein>
<proteinExistence type="predicted"/>
<keyword evidence="2" id="KW-0812">Transmembrane</keyword>
<evidence type="ECO:0000256" key="1">
    <source>
        <dbReference type="SAM" id="MobiDB-lite"/>
    </source>
</evidence>
<feature type="compositionally biased region" description="Low complexity" evidence="1">
    <location>
        <begin position="86"/>
        <end position="133"/>
    </location>
</feature>